<reference evidence="1" key="1">
    <citation type="submission" date="2018-05" db="EMBL/GenBank/DDBJ databases">
        <authorList>
            <person name="Lanie J.A."/>
            <person name="Ng W.-L."/>
            <person name="Kazmierczak K.M."/>
            <person name="Andrzejewski T.M."/>
            <person name="Davidsen T.M."/>
            <person name="Wayne K.J."/>
            <person name="Tettelin H."/>
            <person name="Glass J.I."/>
            <person name="Rusch D."/>
            <person name="Podicherti R."/>
            <person name="Tsui H.-C.T."/>
            <person name="Winkler M.E."/>
        </authorList>
    </citation>
    <scope>NUCLEOTIDE SEQUENCE</scope>
</reference>
<feature type="non-terminal residue" evidence="1">
    <location>
        <position position="1"/>
    </location>
</feature>
<dbReference type="GO" id="GO:0003677">
    <property type="term" value="F:DNA binding"/>
    <property type="evidence" value="ECO:0007669"/>
    <property type="project" value="InterPro"/>
</dbReference>
<name>A0A382U2G5_9ZZZZ</name>
<dbReference type="InterPro" id="IPR027417">
    <property type="entry name" value="P-loop_NTPase"/>
</dbReference>
<dbReference type="GO" id="GO:0031297">
    <property type="term" value="P:replication fork processing"/>
    <property type="evidence" value="ECO:0007669"/>
    <property type="project" value="TreeGrafter"/>
</dbReference>
<sequence length="297" mass="33396">TMIALEEARHHERDGKAVLLTCFTKALGTSMGRQFSGGDVVATNFHAYMRRIVREEGLEDRIPSEASDDDVMRNFLPRVAKEAVEGSEDLRGAFDVLIIDEAQDLLLDAYMDVFDLLLSRGLEDGRWRMFYDPNQDLFQSMAKPMVNRLREGPGFVSYRLTKNCRNTAHIATFAAQAGGLKSDEVLLDRDTAEVEKVFCRDDSDMRSKVSKHINDLVKKRVKHDQIVLLSPVTRQNSCLADGLEDGPEITERDDGPGSGNSIFYTTIGSFKGLERSIVVLVDVWDLEKEKRNLYVGA</sequence>
<dbReference type="SUPFAM" id="SSF52540">
    <property type="entry name" value="P-loop containing nucleoside triphosphate hydrolases"/>
    <property type="match status" value="1"/>
</dbReference>
<accession>A0A382U2G5</accession>
<dbReference type="EMBL" id="UINC01140810">
    <property type="protein sequence ID" value="SVD28167.1"/>
    <property type="molecule type" value="Genomic_DNA"/>
</dbReference>
<dbReference type="InterPro" id="IPR000212">
    <property type="entry name" value="DNA_helicase_UvrD/REP"/>
</dbReference>
<feature type="non-terminal residue" evidence="1">
    <location>
        <position position="297"/>
    </location>
</feature>
<evidence type="ECO:0008006" key="2">
    <source>
        <dbReference type="Google" id="ProtNLM"/>
    </source>
</evidence>
<proteinExistence type="predicted"/>
<organism evidence="1">
    <name type="scientific">marine metagenome</name>
    <dbReference type="NCBI Taxonomy" id="408172"/>
    <lineage>
        <taxon>unclassified sequences</taxon>
        <taxon>metagenomes</taxon>
        <taxon>ecological metagenomes</taxon>
    </lineage>
</organism>
<dbReference type="PANTHER" id="PTHR11070">
    <property type="entry name" value="UVRD / RECB / PCRA DNA HELICASE FAMILY MEMBER"/>
    <property type="match status" value="1"/>
</dbReference>
<dbReference type="AlphaFoldDB" id="A0A382U2G5"/>
<gene>
    <name evidence="1" type="ORF">METZ01_LOCUS381021</name>
</gene>
<dbReference type="PANTHER" id="PTHR11070:SF30">
    <property type="entry name" value="F-BOX DNA HELICASE 1"/>
    <property type="match status" value="1"/>
</dbReference>
<dbReference type="GO" id="GO:0000724">
    <property type="term" value="P:double-strand break repair via homologous recombination"/>
    <property type="evidence" value="ECO:0007669"/>
    <property type="project" value="TreeGrafter"/>
</dbReference>
<evidence type="ECO:0000313" key="1">
    <source>
        <dbReference type="EMBL" id="SVD28167.1"/>
    </source>
</evidence>
<protein>
    <recommendedName>
        <fullName evidence="2">DNA helicase</fullName>
    </recommendedName>
</protein>
<dbReference type="GO" id="GO:0005524">
    <property type="term" value="F:ATP binding"/>
    <property type="evidence" value="ECO:0007669"/>
    <property type="project" value="InterPro"/>
</dbReference>
<dbReference type="GO" id="GO:0005634">
    <property type="term" value="C:nucleus"/>
    <property type="evidence" value="ECO:0007669"/>
    <property type="project" value="TreeGrafter"/>
</dbReference>
<dbReference type="Gene3D" id="3.40.50.300">
    <property type="entry name" value="P-loop containing nucleotide triphosphate hydrolases"/>
    <property type="match status" value="2"/>
</dbReference>
<dbReference type="GO" id="GO:0043138">
    <property type="term" value="F:3'-5' DNA helicase activity"/>
    <property type="evidence" value="ECO:0007669"/>
    <property type="project" value="TreeGrafter"/>
</dbReference>